<feature type="transmembrane region" description="Helical" evidence="1">
    <location>
        <begin position="136"/>
        <end position="157"/>
    </location>
</feature>
<dbReference type="AlphaFoldDB" id="B7L1S1"/>
<gene>
    <name evidence="2" type="ordered locus">Mchl_0533</name>
</gene>
<proteinExistence type="predicted"/>
<organism evidence="2 3">
    <name type="scientific">Methylorubrum extorquens (strain CM4 / NCIMB 13688)</name>
    <name type="common">Methylobacterium extorquens</name>
    <dbReference type="NCBI Taxonomy" id="440085"/>
    <lineage>
        <taxon>Bacteria</taxon>
        <taxon>Pseudomonadati</taxon>
        <taxon>Pseudomonadota</taxon>
        <taxon>Alphaproteobacteria</taxon>
        <taxon>Hyphomicrobiales</taxon>
        <taxon>Methylobacteriaceae</taxon>
        <taxon>Methylorubrum</taxon>
    </lineage>
</organism>
<feature type="transmembrane region" description="Helical" evidence="1">
    <location>
        <begin position="12"/>
        <end position="40"/>
    </location>
</feature>
<reference evidence="2 3" key="2">
    <citation type="journal article" date="2012" name="J. Bacteriol.">
        <title>Complete genome sequences of six strains of the genus Methylobacterium.</title>
        <authorList>
            <person name="Marx C.J."/>
            <person name="Bringel F."/>
            <person name="Chistoserdova L."/>
            <person name="Moulin L."/>
            <person name="Farhan Ul Haque M."/>
            <person name="Fleischman D.E."/>
            <person name="Gruffaz C."/>
            <person name="Jourand P."/>
            <person name="Knief C."/>
            <person name="Lee M.C."/>
            <person name="Muller E.E."/>
            <person name="Nadalig T."/>
            <person name="Peyraud R."/>
            <person name="Roselli S."/>
            <person name="Russ L."/>
            <person name="Goodwin L.A."/>
            <person name="Ivanova N."/>
            <person name="Kyrpides N."/>
            <person name="Lajus A."/>
            <person name="Land M.L."/>
            <person name="Medigue C."/>
            <person name="Mikhailova N."/>
            <person name="Nolan M."/>
            <person name="Woyke T."/>
            <person name="Stolyar S."/>
            <person name="Vorholt J.A."/>
            <person name="Vuilleumier S."/>
        </authorList>
    </citation>
    <scope>NUCLEOTIDE SEQUENCE [LARGE SCALE GENOMIC DNA]</scope>
    <source>
        <strain evidence="3">CM4 / NCIMB 13688</strain>
    </source>
</reference>
<dbReference type="Gene3D" id="1.10.287.70">
    <property type="match status" value="1"/>
</dbReference>
<feature type="transmembrane region" description="Helical" evidence="1">
    <location>
        <begin position="61"/>
        <end position="88"/>
    </location>
</feature>
<dbReference type="HOGENOM" id="CLU_768956_0_0_5"/>
<evidence type="ECO:0008006" key="4">
    <source>
        <dbReference type="Google" id="ProtNLM"/>
    </source>
</evidence>
<dbReference type="Proteomes" id="UP000002385">
    <property type="component" value="Chromosome"/>
</dbReference>
<reference evidence="3" key="1">
    <citation type="submission" date="2008-12" db="EMBL/GenBank/DDBJ databases">
        <title>Complete sequence of chromosome of Methylobacterium chloromethanicum CM4.</title>
        <authorList>
            <consortium name="US DOE Joint Genome Institute"/>
            <person name="Lucas S."/>
            <person name="Copeland A."/>
            <person name="Lapidus A."/>
            <person name="Glavina del Rio T."/>
            <person name="Dalin E."/>
            <person name="Tice H."/>
            <person name="Bruce D."/>
            <person name="Goodwin L."/>
            <person name="Pitluck S."/>
            <person name="Chertkov O."/>
            <person name="Brettin T."/>
            <person name="Detter J.C."/>
            <person name="Han C."/>
            <person name="Larimer F."/>
            <person name="Land M."/>
            <person name="Hauser L."/>
            <person name="Kyrpides N."/>
            <person name="Mikhailova N."/>
            <person name="Marx C."/>
            <person name="Richardson P."/>
        </authorList>
    </citation>
    <scope>NUCLEOTIDE SEQUENCE [LARGE SCALE GENOMIC DNA]</scope>
    <source>
        <strain evidence="3">CM4 / NCIMB 13688</strain>
    </source>
</reference>
<dbReference type="SUPFAM" id="SSF81324">
    <property type="entry name" value="Voltage-gated potassium channels"/>
    <property type="match status" value="1"/>
</dbReference>
<dbReference type="RefSeq" id="WP_012605621.1">
    <property type="nucleotide sequence ID" value="NC_011757.1"/>
</dbReference>
<name>B7L1S1_METC4</name>
<sequence length="374" mass="40786">MLPALEQALGALVMGLVLADIFLTVLYARIGTGLIADRVAHLTWTIFRRAAGRFGQRRDAVLSFCGPVILIAYVLLWALGLTLGAGLIIHPALGTAVRASTGETPADFMTALYAGGSSMAIVGASDFKPVTDAYRALYLVNSLVGMSATSLVLTYVMQVYSALRQRNALGLKLHLLAGETSDAAELLARLGPQGQFSSGYTHLADTAASMAEMKETHHFYPVLFYFRFRQPFYSVSAQAFIALDTVSLIRSGIADRQMAWLKEAAAVDAIWRIAMLLVVTLETTFLPGDLPAPAEVNDAEKEAWRIRFAEALWRLSAADVETIPDEAGVETYLVLRAQWQPHIARLAPAMAYHIDEFEPGGETRRRHAMSVQGR</sequence>
<evidence type="ECO:0000313" key="2">
    <source>
        <dbReference type="EMBL" id="ACK81465.1"/>
    </source>
</evidence>
<protein>
    <recommendedName>
        <fullName evidence="4">Potassium channel domain-containing protein</fullName>
    </recommendedName>
</protein>
<accession>B7L1S1</accession>
<evidence type="ECO:0000256" key="1">
    <source>
        <dbReference type="SAM" id="Phobius"/>
    </source>
</evidence>
<dbReference type="KEGG" id="mch:Mchl_0533"/>
<dbReference type="EMBL" id="CP001298">
    <property type="protein sequence ID" value="ACK81465.1"/>
    <property type="molecule type" value="Genomic_DNA"/>
</dbReference>
<evidence type="ECO:0000313" key="3">
    <source>
        <dbReference type="Proteomes" id="UP000002385"/>
    </source>
</evidence>
<keyword evidence="1" id="KW-0472">Membrane</keyword>
<feature type="transmembrane region" description="Helical" evidence="1">
    <location>
        <begin position="108"/>
        <end position="124"/>
    </location>
</feature>
<keyword evidence="1" id="KW-0812">Transmembrane</keyword>
<keyword evidence="1" id="KW-1133">Transmembrane helix</keyword>